<dbReference type="InterPro" id="IPR006671">
    <property type="entry name" value="Cyclin_N"/>
</dbReference>
<proteinExistence type="predicted"/>
<evidence type="ECO:0000313" key="6">
    <source>
        <dbReference type="EMBL" id="AVK76171.1"/>
    </source>
</evidence>
<gene>
    <name evidence="6" type="ORF">pneo_cds_564</name>
</gene>
<keyword evidence="6" id="KW-0808">Transferase</keyword>
<feature type="compositionally biased region" description="Polar residues" evidence="4">
    <location>
        <begin position="1"/>
        <end position="12"/>
    </location>
</feature>
<dbReference type="GO" id="GO:0005524">
    <property type="term" value="F:ATP binding"/>
    <property type="evidence" value="ECO:0007669"/>
    <property type="project" value="UniProtKB-UniRule"/>
</dbReference>
<protein>
    <submittedName>
        <fullName evidence="6">Protein kinase catalytic incomplete domain containing protein</fullName>
    </submittedName>
</protein>
<feature type="compositionally biased region" description="Basic and acidic residues" evidence="4">
    <location>
        <begin position="522"/>
        <end position="536"/>
    </location>
</feature>
<evidence type="ECO:0000256" key="4">
    <source>
        <dbReference type="SAM" id="MobiDB-lite"/>
    </source>
</evidence>
<feature type="region of interest" description="Disordered" evidence="4">
    <location>
        <begin position="51"/>
        <end position="140"/>
    </location>
</feature>
<dbReference type="PROSITE" id="PS50011">
    <property type="entry name" value="PROTEIN_KINASE_DOM"/>
    <property type="match status" value="1"/>
</dbReference>
<dbReference type="RefSeq" id="YP_009482174.1">
    <property type="nucleotide sequence ID" value="NC_037666.1"/>
</dbReference>
<sequence>MQRNPDSVNPTAGGSALKPSRVMAWDPASGWTVQRVDPDEIKRRRLEASTVTACTLAGDRHRKRPAEPDAAAAGPSKRQRAMEPPRTTAAAGAQGKKPHRRRPQLATHVLEPVGAQAPNATNNSVGTNNDNKGSSCSKDENKAITEVATVTTARRRPLAVAIAPVLSQPPREPACRRPFAQAPLRLWRRVRTLGCGTFGCVREVVHPKTGERAAIKEMGLLPNDYRGSRDGALGDAFRPGISPPSIHMAFRELAAVAALSGHPSVAPVRDAHLAVPRAGVSAGTGIECALLMDLMDGHLGRVVRFLAGQGDARSRSARAAPSFDSALPSSLFSTETSSTASTTTSSTIMTTTMIASSSSSATLSSSSLVSSLFSSTGPLRPSISHSSSSSSTSTPSAPSPALGSPPGTHNTSPTLRTGGQNAEVHSVAPLSPSATSHKSAACPFALRVHVARLVARDILPALVFMHERLGMAHRDIKPNNILYSGDVASGALRFRLADFGLARFVREPRRDAPRRRTKRRRRDDEDGDRPQTHAEPGDTSTPMPSLPSRVSTAVTATVGDKALDKDTAGGVAPKRRAKHAGANTHAKDGNGKDTGCDANGRDVHNHNNNDDNNNKKHKSRTGSRLGPCFTANVVTHLYKPPELLLHYATRRAAEHGLAYGCAVDMWSFGVVLMEVLAGGHLTPSEPEETLVKRVRAVFRLDGPPRPHLVRDLVRAMEARAATGRSGVGSIPRVPTQTTPSSASDNNINNGSGNNNNDNDNGSKGGAQGTCPISTHEDVKGCASSRSSASCYDDLIDLVERLLCVDPLKRMTASQAACHPFVVGDSGDSTNGLVADATVGAPTPLPRFLGVCDYKALGAGSCRAAERARAGDPTLAACTLAARKVAVARACAFADRYDLKPHTVACAIAMLDHYLERAPSCNDEALLLMSAGALLVACSLYECRWPAYDQFVSLGVVPPAWYGVDRRAPSAAVRTPAPDAVLRAAVDLFNALDHLTPHVDTVAPLIDGSLAIGCKRKDTSPWRAMTATFSRYPPLLTLSR</sequence>
<dbReference type="Proteomes" id="UP000249287">
    <property type="component" value="Segment"/>
</dbReference>
<dbReference type="Gene3D" id="1.10.510.10">
    <property type="entry name" value="Transferase(Phosphotransferase) domain 1"/>
    <property type="match status" value="2"/>
</dbReference>
<keyword evidence="1 3" id="KW-0547">Nucleotide-binding</keyword>
<evidence type="ECO:0000259" key="5">
    <source>
        <dbReference type="PROSITE" id="PS50011"/>
    </source>
</evidence>
<dbReference type="InterPro" id="IPR050117">
    <property type="entry name" value="MAPK"/>
</dbReference>
<feature type="compositionally biased region" description="Low complexity" evidence="4">
    <location>
        <begin position="740"/>
        <end position="761"/>
    </location>
</feature>
<dbReference type="PROSITE" id="PS00107">
    <property type="entry name" value="PROTEIN_KINASE_ATP"/>
    <property type="match status" value="1"/>
</dbReference>
<dbReference type="SUPFAM" id="SSF56112">
    <property type="entry name" value="Protein kinase-like (PK-like)"/>
    <property type="match status" value="1"/>
</dbReference>
<feature type="compositionally biased region" description="Basic residues" evidence="4">
    <location>
        <begin position="512"/>
        <end position="521"/>
    </location>
</feature>
<name>A0A2U7UCI4_9VIRU</name>
<dbReference type="PROSITE" id="PS00108">
    <property type="entry name" value="PROTEIN_KINASE_ST"/>
    <property type="match status" value="1"/>
</dbReference>
<evidence type="ECO:0000256" key="1">
    <source>
        <dbReference type="ARBA" id="ARBA00022741"/>
    </source>
</evidence>
<dbReference type="KEGG" id="vg:36842884"/>
<dbReference type="GO" id="GO:0004672">
    <property type="term" value="F:protein kinase activity"/>
    <property type="evidence" value="ECO:0007669"/>
    <property type="project" value="InterPro"/>
</dbReference>
<accession>A0A2U7UCI4</accession>
<dbReference type="Pfam" id="PF00069">
    <property type="entry name" value="Pkinase"/>
    <property type="match status" value="2"/>
</dbReference>
<feature type="region of interest" description="Disordered" evidence="4">
    <location>
        <begin position="510"/>
        <end position="624"/>
    </location>
</feature>
<evidence type="ECO:0000256" key="3">
    <source>
        <dbReference type="PROSITE-ProRule" id="PRU10141"/>
    </source>
</evidence>
<dbReference type="InterPro" id="IPR011009">
    <property type="entry name" value="Kinase-like_dom_sf"/>
</dbReference>
<feature type="binding site" evidence="3">
    <location>
        <position position="216"/>
    </location>
    <ligand>
        <name>ATP</name>
        <dbReference type="ChEBI" id="CHEBI:30616"/>
    </ligand>
</feature>
<keyword evidence="2 3" id="KW-0067">ATP-binding</keyword>
<organism evidence="6">
    <name type="scientific">Pandoravirus neocaledonia</name>
    <dbReference type="NCBI Taxonomy" id="2107708"/>
    <lineage>
        <taxon>Viruses</taxon>
        <taxon>Pandoravirus</taxon>
    </lineage>
</organism>
<dbReference type="InterPro" id="IPR017441">
    <property type="entry name" value="Protein_kinase_ATP_BS"/>
</dbReference>
<dbReference type="SUPFAM" id="SSF47954">
    <property type="entry name" value="Cyclin-like"/>
    <property type="match status" value="1"/>
</dbReference>
<dbReference type="InterPro" id="IPR008271">
    <property type="entry name" value="Ser/Thr_kinase_AS"/>
</dbReference>
<dbReference type="InterPro" id="IPR036915">
    <property type="entry name" value="Cyclin-like_sf"/>
</dbReference>
<feature type="region of interest" description="Disordered" evidence="4">
    <location>
        <begin position="380"/>
        <end position="419"/>
    </location>
</feature>
<feature type="region of interest" description="Disordered" evidence="4">
    <location>
        <begin position="1"/>
        <end position="21"/>
    </location>
</feature>
<dbReference type="PANTHER" id="PTHR24055">
    <property type="entry name" value="MITOGEN-ACTIVATED PROTEIN KINASE"/>
    <property type="match status" value="1"/>
</dbReference>
<keyword evidence="6" id="KW-0418">Kinase</keyword>
<feature type="compositionally biased region" description="Basic and acidic residues" evidence="4">
    <location>
        <begin position="585"/>
        <end position="614"/>
    </location>
</feature>
<dbReference type="EMBL" id="MG011690">
    <property type="protein sequence ID" value="AVK76171.1"/>
    <property type="molecule type" value="Genomic_DNA"/>
</dbReference>
<feature type="domain" description="Protein kinase" evidence="5">
    <location>
        <begin position="187"/>
        <end position="821"/>
    </location>
</feature>
<dbReference type="InterPro" id="IPR000719">
    <property type="entry name" value="Prot_kinase_dom"/>
</dbReference>
<feature type="compositionally biased region" description="Polar residues" evidence="4">
    <location>
        <begin position="538"/>
        <end position="555"/>
    </location>
</feature>
<feature type="compositionally biased region" description="Polar residues" evidence="4">
    <location>
        <begin position="118"/>
        <end position="136"/>
    </location>
</feature>
<feature type="region of interest" description="Disordered" evidence="4">
    <location>
        <begin position="720"/>
        <end position="769"/>
    </location>
</feature>
<feature type="compositionally biased region" description="Polar residues" evidence="4">
    <location>
        <begin position="407"/>
        <end position="419"/>
    </location>
</feature>
<dbReference type="Gene3D" id="1.10.472.10">
    <property type="entry name" value="Cyclin-like"/>
    <property type="match status" value="1"/>
</dbReference>
<dbReference type="SMART" id="SM00220">
    <property type="entry name" value="S_TKc"/>
    <property type="match status" value="1"/>
</dbReference>
<dbReference type="GeneID" id="36842884"/>
<reference evidence="6" key="1">
    <citation type="journal article" date="2018" name="Nat. Commun.">
        <title>Diversity and evolution of the emerging Pandoraviridae family.</title>
        <authorList>
            <person name="Legendre M."/>
            <person name="Fabre E."/>
            <person name="Poirot O."/>
            <person name="Jeudy S."/>
            <person name="Lartigue A."/>
            <person name="Alempic J.M."/>
            <person name="Beucher L."/>
            <person name="Philippe N."/>
            <person name="Bertaux L."/>
            <person name="Christo-Foroux E."/>
            <person name="Labadie K."/>
            <person name="Coute Y."/>
            <person name="Abergel C."/>
            <person name="Claverie J.M."/>
        </authorList>
    </citation>
    <scope>NUCLEOTIDE SEQUENCE [LARGE SCALE GENOMIC DNA]</scope>
    <source>
        <strain evidence="6">Neocaledonia</strain>
    </source>
</reference>
<dbReference type="Pfam" id="PF00134">
    <property type="entry name" value="Cyclin_N"/>
    <property type="match status" value="1"/>
</dbReference>
<evidence type="ECO:0000256" key="2">
    <source>
        <dbReference type="ARBA" id="ARBA00022840"/>
    </source>
</evidence>
<feature type="compositionally biased region" description="Low complexity" evidence="4">
    <location>
        <begin position="380"/>
        <end position="406"/>
    </location>
</feature>